<dbReference type="InterPro" id="IPR041581">
    <property type="entry name" value="Glyoxalase_6"/>
</dbReference>
<dbReference type="AlphaFoldDB" id="A0A7W7RFI5"/>
<evidence type="ECO:0000313" key="2">
    <source>
        <dbReference type="EMBL" id="MBB4931052.1"/>
    </source>
</evidence>
<sequence length="144" mass="15638">MALGIQITFDANDPAALGRFWAELLGYVEQPPPGGFATWGAALTALGVPEEQRRGNTAYAIVDPAGQGPRVLLKRVPEGKTAKNRVHLDVNVAGGLPDDQRRLKVAEEVDRAVRMGAIRVREVDEPAGYCIVMRDLEGNEFCLQ</sequence>
<comment type="caution">
    <text evidence="2">The sequence shown here is derived from an EMBL/GenBank/DDBJ whole genome shotgun (WGS) entry which is preliminary data.</text>
</comment>
<dbReference type="RefSeq" id="WP_184576666.1">
    <property type="nucleotide sequence ID" value="NZ_JACHJT010000001.1"/>
</dbReference>
<dbReference type="SUPFAM" id="SSF54593">
    <property type="entry name" value="Glyoxalase/Bleomycin resistance protein/Dihydroxybiphenyl dioxygenase"/>
    <property type="match status" value="1"/>
</dbReference>
<keyword evidence="3" id="KW-1185">Reference proteome</keyword>
<dbReference type="PANTHER" id="PTHR35908">
    <property type="entry name" value="HYPOTHETICAL FUSION PROTEIN"/>
    <property type="match status" value="1"/>
</dbReference>
<protein>
    <recommendedName>
        <fullName evidence="1">Glyoxalase-like domain-containing protein</fullName>
    </recommendedName>
</protein>
<proteinExistence type="predicted"/>
<evidence type="ECO:0000313" key="3">
    <source>
        <dbReference type="Proteomes" id="UP000523007"/>
    </source>
</evidence>
<organism evidence="2 3">
    <name type="scientific">Lipingzhangella halophila</name>
    <dbReference type="NCBI Taxonomy" id="1783352"/>
    <lineage>
        <taxon>Bacteria</taxon>
        <taxon>Bacillati</taxon>
        <taxon>Actinomycetota</taxon>
        <taxon>Actinomycetes</taxon>
        <taxon>Streptosporangiales</taxon>
        <taxon>Nocardiopsidaceae</taxon>
        <taxon>Lipingzhangella</taxon>
    </lineage>
</organism>
<reference evidence="2 3" key="1">
    <citation type="submission" date="2020-08" db="EMBL/GenBank/DDBJ databases">
        <title>Sequencing the genomes of 1000 actinobacteria strains.</title>
        <authorList>
            <person name="Klenk H.-P."/>
        </authorList>
    </citation>
    <scope>NUCLEOTIDE SEQUENCE [LARGE SCALE GENOMIC DNA]</scope>
    <source>
        <strain evidence="2 3">DSM 102030</strain>
    </source>
</reference>
<dbReference type="Proteomes" id="UP000523007">
    <property type="component" value="Unassembled WGS sequence"/>
</dbReference>
<dbReference type="Gene3D" id="3.10.180.10">
    <property type="entry name" value="2,3-Dihydroxybiphenyl 1,2-Dioxygenase, domain 1"/>
    <property type="match status" value="1"/>
</dbReference>
<feature type="domain" description="Glyoxalase-like" evidence="1">
    <location>
        <begin position="6"/>
        <end position="143"/>
    </location>
</feature>
<gene>
    <name evidence="2" type="ORF">F4561_001872</name>
</gene>
<dbReference type="Pfam" id="PF18029">
    <property type="entry name" value="Glyoxalase_6"/>
    <property type="match status" value="1"/>
</dbReference>
<dbReference type="InterPro" id="IPR029068">
    <property type="entry name" value="Glyas_Bleomycin-R_OHBP_Dase"/>
</dbReference>
<evidence type="ECO:0000259" key="1">
    <source>
        <dbReference type="Pfam" id="PF18029"/>
    </source>
</evidence>
<dbReference type="EMBL" id="JACHJT010000001">
    <property type="protein sequence ID" value="MBB4931052.1"/>
    <property type="molecule type" value="Genomic_DNA"/>
</dbReference>
<dbReference type="PANTHER" id="PTHR35908:SF1">
    <property type="entry name" value="CONSERVED PROTEIN"/>
    <property type="match status" value="1"/>
</dbReference>
<accession>A0A7W7RFI5</accession>
<name>A0A7W7RFI5_9ACTN</name>